<dbReference type="InterPro" id="IPR028082">
    <property type="entry name" value="Peripla_BP_I"/>
</dbReference>
<gene>
    <name evidence="5" type="ORF">D3H35_09985</name>
</gene>
<dbReference type="Gene3D" id="3.40.50.2300">
    <property type="match status" value="2"/>
</dbReference>
<evidence type="ECO:0000256" key="1">
    <source>
        <dbReference type="ARBA" id="ARBA00023015"/>
    </source>
</evidence>
<comment type="caution">
    <text evidence="5">The sequence shown here is derived from an EMBL/GenBank/DDBJ whole genome shotgun (WGS) entry which is preliminary data.</text>
</comment>
<dbReference type="GO" id="GO:0000976">
    <property type="term" value="F:transcription cis-regulatory region binding"/>
    <property type="evidence" value="ECO:0007669"/>
    <property type="project" value="TreeGrafter"/>
</dbReference>
<dbReference type="AlphaFoldDB" id="A0A398CRH3"/>
<dbReference type="Proteomes" id="UP000266340">
    <property type="component" value="Unassembled WGS sequence"/>
</dbReference>
<evidence type="ECO:0000259" key="4">
    <source>
        <dbReference type="Pfam" id="PF13377"/>
    </source>
</evidence>
<keyword evidence="1" id="KW-0805">Transcription regulation</keyword>
<proteinExistence type="predicted"/>
<sequence>MKTCLQAAALRSTARLSRWQRGCRVRGAGGAELLKRKERPTAVFAANDTLAIGSSMRRTDWAERAEDLSVIGIDGTPLGLYIYPKLTSVSHPRFQIGKSRSSLLSIKSTETPRISTSR</sequence>
<feature type="domain" description="Transcriptional regulator LacI/GalR-like sensor" evidence="4">
    <location>
        <begin position="31"/>
        <end position="99"/>
    </location>
</feature>
<dbReference type="GO" id="GO:0003700">
    <property type="term" value="F:DNA-binding transcription factor activity"/>
    <property type="evidence" value="ECO:0007669"/>
    <property type="project" value="TreeGrafter"/>
</dbReference>
<keyword evidence="3" id="KW-0804">Transcription</keyword>
<accession>A0A398CRH3</accession>
<evidence type="ECO:0000313" key="6">
    <source>
        <dbReference type="Proteomes" id="UP000266340"/>
    </source>
</evidence>
<protein>
    <submittedName>
        <fullName evidence="5">LacI family transcriptional regulator</fullName>
    </submittedName>
</protein>
<name>A0A398CRH3_9BACL</name>
<reference evidence="5 6" key="1">
    <citation type="submission" date="2018-09" db="EMBL/GenBank/DDBJ databases">
        <title>Cohnella cavernae sp. nov., isolated from a karst cave.</title>
        <authorList>
            <person name="Zhu H."/>
        </authorList>
    </citation>
    <scope>NUCLEOTIDE SEQUENCE [LARGE SCALE GENOMIC DNA]</scope>
    <source>
        <strain evidence="5 6">K2E09-144</strain>
    </source>
</reference>
<evidence type="ECO:0000256" key="2">
    <source>
        <dbReference type="ARBA" id="ARBA00023125"/>
    </source>
</evidence>
<dbReference type="Pfam" id="PF13377">
    <property type="entry name" value="Peripla_BP_3"/>
    <property type="match status" value="1"/>
</dbReference>
<dbReference type="SUPFAM" id="SSF53822">
    <property type="entry name" value="Periplasmic binding protein-like I"/>
    <property type="match status" value="1"/>
</dbReference>
<evidence type="ECO:0000313" key="5">
    <source>
        <dbReference type="EMBL" id="RIE03869.1"/>
    </source>
</evidence>
<organism evidence="5 6">
    <name type="scientific">Cohnella faecalis</name>
    <dbReference type="NCBI Taxonomy" id="2315694"/>
    <lineage>
        <taxon>Bacteria</taxon>
        <taxon>Bacillati</taxon>
        <taxon>Bacillota</taxon>
        <taxon>Bacilli</taxon>
        <taxon>Bacillales</taxon>
        <taxon>Paenibacillaceae</taxon>
        <taxon>Cohnella</taxon>
    </lineage>
</organism>
<keyword evidence="2" id="KW-0238">DNA-binding</keyword>
<dbReference type="PANTHER" id="PTHR30146:SF109">
    <property type="entry name" value="HTH-TYPE TRANSCRIPTIONAL REGULATOR GALS"/>
    <property type="match status" value="1"/>
</dbReference>
<dbReference type="InterPro" id="IPR046335">
    <property type="entry name" value="LacI/GalR-like_sensor"/>
</dbReference>
<dbReference type="EMBL" id="QXJM01000030">
    <property type="protein sequence ID" value="RIE03869.1"/>
    <property type="molecule type" value="Genomic_DNA"/>
</dbReference>
<evidence type="ECO:0000256" key="3">
    <source>
        <dbReference type="ARBA" id="ARBA00023163"/>
    </source>
</evidence>
<dbReference type="PANTHER" id="PTHR30146">
    <property type="entry name" value="LACI-RELATED TRANSCRIPTIONAL REPRESSOR"/>
    <property type="match status" value="1"/>
</dbReference>
<keyword evidence="6" id="KW-1185">Reference proteome</keyword>